<keyword evidence="3" id="KW-1185">Reference proteome</keyword>
<dbReference type="Proteomes" id="UP001500420">
    <property type="component" value="Unassembled WGS sequence"/>
</dbReference>
<proteinExistence type="predicted"/>
<comment type="caution">
    <text evidence="2">The sequence shown here is derived from an EMBL/GenBank/DDBJ whole genome shotgun (WGS) entry which is preliminary data.</text>
</comment>
<evidence type="ECO:0000256" key="1">
    <source>
        <dbReference type="SAM" id="MobiDB-lite"/>
    </source>
</evidence>
<dbReference type="EMBL" id="BAAADV010000001">
    <property type="protein sequence ID" value="GAA0669310.1"/>
    <property type="molecule type" value="Genomic_DNA"/>
</dbReference>
<sequence length="123" mass="11799">MAPTRRVAILVTCSAIILAVVASGPGTVALLSDTHVATGNISADADGDRTTTVEAVDESENATGNVSAGNASVGVDAADGNASAGNTSTGNASVGNSDAATSHDGVSPNGTVESGNEAAERSQ</sequence>
<evidence type="ECO:0000313" key="3">
    <source>
        <dbReference type="Proteomes" id="UP001500420"/>
    </source>
</evidence>
<feature type="compositionally biased region" description="Polar residues" evidence="1">
    <location>
        <begin position="83"/>
        <end position="100"/>
    </location>
</feature>
<protein>
    <submittedName>
        <fullName evidence="2">Uncharacterized protein</fullName>
    </submittedName>
</protein>
<evidence type="ECO:0000313" key="2">
    <source>
        <dbReference type="EMBL" id="GAA0669310.1"/>
    </source>
</evidence>
<name>A0AAV3T8L4_9EURY</name>
<organism evidence="2 3">
    <name type="scientific">Natronoarchaeum mannanilyticum</name>
    <dbReference type="NCBI Taxonomy" id="926360"/>
    <lineage>
        <taxon>Archaea</taxon>
        <taxon>Methanobacteriati</taxon>
        <taxon>Methanobacteriota</taxon>
        <taxon>Stenosarchaea group</taxon>
        <taxon>Halobacteria</taxon>
        <taxon>Halobacteriales</taxon>
        <taxon>Natronoarchaeaceae</taxon>
    </lineage>
</organism>
<reference evidence="2 3" key="1">
    <citation type="journal article" date="2019" name="Int. J. Syst. Evol. Microbiol.">
        <title>The Global Catalogue of Microorganisms (GCM) 10K type strain sequencing project: providing services to taxonomists for standard genome sequencing and annotation.</title>
        <authorList>
            <consortium name="The Broad Institute Genomics Platform"/>
            <consortium name="The Broad Institute Genome Sequencing Center for Infectious Disease"/>
            <person name="Wu L."/>
            <person name="Ma J."/>
        </authorList>
    </citation>
    <scope>NUCLEOTIDE SEQUENCE [LARGE SCALE GENOMIC DNA]</scope>
    <source>
        <strain evidence="2 3">JCM 16328</strain>
    </source>
</reference>
<feature type="compositionally biased region" description="Polar residues" evidence="1">
    <location>
        <begin position="61"/>
        <end position="70"/>
    </location>
</feature>
<feature type="region of interest" description="Disordered" evidence="1">
    <location>
        <begin position="39"/>
        <end position="123"/>
    </location>
</feature>
<dbReference type="AlphaFoldDB" id="A0AAV3T8L4"/>
<dbReference type="RefSeq" id="WP_343773227.1">
    <property type="nucleotide sequence ID" value="NZ_BAAADV010000001.1"/>
</dbReference>
<gene>
    <name evidence="2" type="ORF">GCM10009020_14080</name>
</gene>
<accession>A0AAV3T8L4</accession>